<feature type="domain" description="Acyl-CoA dehydrogenase/oxidase C-terminal" evidence="18">
    <location>
        <begin position="313"/>
        <end position="460"/>
    </location>
</feature>
<evidence type="ECO:0000256" key="2">
    <source>
        <dbReference type="ARBA" id="ARBA00004637"/>
    </source>
</evidence>
<dbReference type="InterPro" id="IPR006089">
    <property type="entry name" value="Acyl-CoA_DH_CS"/>
</dbReference>
<evidence type="ECO:0000256" key="7">
    <source>
        <dbReference type="ARBA" id="ARBA00022827"/>
    </source>
</evidence>
<evidence type="ECO:0000256" key="11">
    <source>
        <dbReference type="ARBA" id="ARBA00023128"/>
    </source>
</evidence>
<reference evidence="22" key="1">
    <citation type="submission" date="2019-12" db="EMBL/GenBank/DDBJ databases">
        <title>An insight into the sialome of adult female Ixodes ricinus ticks feeding for 6 days.</title>
        <authorList>
            <person name="Perner J."/>
            <person name="Ribeiro J.M.C."/>
        </authorList>
    </citation>
    <scope>NUCLEOTIDE SEQUENCE</scope>
    <source>
        <strain evidence="22">Semi-engorged</strain>
        <tissue evidence="22">Salivary glands</tissue>
    </source>
</reference>
<keyword evidence="11" id="KW-0496">Mitochondrion</keyword>
<evidence type="ECO:0000256" key="12">
    <source>
        <dbReference type="ARBA" id="ARBA00023136"/>
    </source>
</evidence>
<comment type="similarity">
    <text evidence="3 17">Belongs to the acyl-CoA dehydrogenase family.</text>
</comment>
<evidence type="ECO:0000256" key="5">
    <source>
        <dbReference type="ARBA" id="ARBA00022630"/>
    </source>
</evidence>
<evidence type="ECO:0000256" key="9">
    <source>
        <dbReference type="ARBA" id="ARBA00022990"/>
    </source>
</evidence>
<dbReference type="InterPro" id="IPR009075">
    <property type="entry name" value="AcylCo_DH/oxidase_C"/>
</dbReference>
<dbReference type="GO" id="GO:0005743">
    <property type="term" value="C:mitochondrial inner membrane"/>
    <property type="evidence" value="ECO:0007669"/>
    <property type="project" value="UniProtKB-SubCell"/>
</dbReference>
<dbReference type="SUPFAM" id="SSF47203">
    <property type="entry name" value="Acyl-CoA dehydrogenase C-terminal domain-like"/>
    <property type="match status" value="2"/>
</dbReference>
<keyword evidence="8" id="KW-0809">Transit peptide</keyword>
<keyword evidence="12" id="KW-0472">Membrane</keyword>
<dbReference type="Gene3D" id="1.10.540.10">
    <property type="entry name" value="Acyl-CoA dehydrogenase/oxidase, N-terminal domain"/>
    <property type="match status" value="1"/>
</dbReference>
<evidence type="ECO:0000256" key="17">
    <source>
        <dbReference type="RuleBase" id="RU362125"/>
    </source>
</evidence>
<evidence type="ECO:0000259" key="19">
    <source>
        <dbReference type="Pfam" id="PF02770"/>
    </source>
</evidence>
<dbReference type="InterPro" id="IPR036250">
    <property type="entry name" value="AcylCo_DH-like_C"/>
</dbReference>
<evidence type="ECO:0000313" key="22">
    <source>
        <dbReference type="EMBL" id="MXV00384.1"/>
    </source>
</evidence>
<dbReference type="EMBL" id="GIFC01018300">
    <property type="protein sequence ID" value="MXV00384.1"/>
    <property type="molecule type" value="Transcribed_RNA"/>
</dbReference>
<dbReference type="InterPro" id="IPR006091">
    <property type="entry name" value="Acyl-CoA_Oxase/DH_mid-dom"/>
</dbReference>
<keyword evidence="6" id="KW-0999">Mitochondrion inner membrane</keyword>
<keyword evidence="10 17" id="KW-0560">Oxidoreductase</keyword>
<protein>
    <submittedName>
        <fullName evidence="22">Putative very long chain acyl-coa dehydrogenase</fullName>
    </submittedName>
</protein>
<organism evidence="22">
    <name type="scientific">Ixodes ricinus</name>
    <name type="common">Common tick</name>
    <name type="synonym">Acarus ricinus</name>
    <dbReference type="NCBI Taxonomy" id="34613"/>
    <lineage>
        <taxon>Eukaryota</taxon>
        <taxon>Metazoa</taxon>
        <taxon>Ecdysozoa</taxon>
        <taxon>Arthropoda</taxon>
        <taxon>Chelicerata</taxon>
        <taxon>Arachnida</taxon>
        <taxon>Acari</taxon>
        <taxon>Parasitiformes</taxon>
        <taxon>Ixodida</taxon>
        <taxon>Ixodoidea</taxon>
        <taxon>Ixodidae</taxon>
        <taxon>Ixodinae</taxon>
        <taxon>Ixodes</taxon>
    </lineage>
</organism>
<accession>A0A6B0VDG9</accession>
<dbReference type="Pfam" id="PF02770">
    <property type="entry name" value="Acyl-CoA_dh_M"/>
    <property type="match status" value="1"/>
</dbReference>
<dbReference type="Gene3D" id="1.20.140.10">
    <property type="entry name" value="Butyryl-CoA Dehydrogenase, subunit A, domain 3"/>
    <property type="match status" value="2"/>
</dbReference>
<dbReference type="GO" id="GO:0003995">
    <property type="term" value="F:acyl-CoA dehydrogenase activity"/>
    <property type="evidence" value="ECO:0007669"/>
    <property type="project" value="InterPro"/>
</dbReference>
<dbReference type="PANTHER" id="PTHR43884:SF9">
    <property type="entry name" value="COMPLEX I ASSEMBLY FACTOR ACAD9, MITOCHONDRIAL"/>
    <property type="match status" value="1"/>
</dbReference>
<evidence type="ECO:0000256" key="6">
    <source>
        <dbReference type="ARBA" id="ARBA00022792"/>
    </source>
</evidence>
<comment type="catalytic activity">
    <reaction evidence="14">
        <text>tetradecanoyl-CoA + oxidized [electron-transfer flavoprotein] + H(+) = (2E)-tetradecenoyl-CoA + reduced [electron-transfer flavoprotein]</text>
        <dbReference type="Rhea" id="RHEA:47316"/>
        <dbReference type="Rhea" id="RHEA-COMP:10685"/>
        <dbReference type="Rhea" id="RHEA-COMP:10686"/>
        <dbReference type="ChEBI" id="CHEBI:15378"/>
        <dbReference type="ChEBI" id="CHEBI:57385"/>
        <dbReference type="ChEBI" id="CHEBI:57692"/>
        <dbReference type="ChEBI" id="CHEBI:58307"/>
        <dbReference type="ChEBI" id="CHEBI:61405"/>
    </reaction>
    <physiologicalReaction direction="left-to-right" evidence="14">
        <dbReference type="Rhea" id="RHEA:47317"/>
    </physiologicalReaction>
</comment>
<dbReference type="FunFam" id="1.10.540.10:FF:000001">
    <property type="entry name" value="Very long-chain-specific acyl-CoA dehydrogenase, mitochondrial"/>
    <property type="match status" value="1"/>
</dbReference>
<dbReference type="FunFam" id="2.40.110.10:FF:000006">
    <property type="entry name" value="very long-chain specific acyl-CoA dehydrogenase, mitochondrial"/>
    <property type="match status" value="1"/>
</dbReference>
<dbReference type="Gene3D" id="2.40.110.10">
    <property type="entry name" value="Butyryl-CoA Dehydrogenase, subunit A, domain 2"/>
    <property type="match status" value="1"/>
</dbReference>
<evidence type="ECO:0000259" key="18">
    <source>
        <dbReference type="Pfam" id="PF00441"/>
    </source>
</evidence>
<feature type="domain" description="Acyl-CoA oxidase/dehydrogenase middle" evidence="19">
    <location>
        <begin position="200"/>
        <end position="300"/>
    </location>
</feature>
<evidence type="ECO:0000256" key="1">
    <source>
        <dbReference type="ARBA" id="ARBA00001974"/>
    </source>
</evidence>
<comment type="subcellular location">
    <subcellularLocation>
        <location evidence="2">Mitochondrion inner membrane</location>
        <topology evidence="2">Peripheral membrane protein</topology>
    </subcellularLocation>
</comment>
<evidence type="ECO:0000256" key="10">
    <source>
        <dbReference type="ARBA" id="ARBA00023002"/>
    </source>
</evidence>
<dbReference type="InterPro" id="IPR009100">
    <property type="entry name" value="AcylCoA_DH/oxidase_NM_dom_sf"/>
</dbReference>
<comment type="catalytic activity">
    <reaction evidence="16">
        <text>octadecanoyl-CoA + oxidized [electron-transfer flavoprotein] + H(+) = (2E)-octadecenoyl-CoA + reduced [electron-transfer flavoprotein]</text>
        <dbReference type="Rhea" id="RHEA:47240"/>
        <dbReference type="Rhea" id="RHEA-COMP:10685"/>
        <dbReference type="Rhea" id="RHEA-COMP:10686"/>
        <dbReference type="ChEBI" id="CHEBI:15378"/>
        <dbReference type="ChEBI" id="CHEBI:57394"/>
        <dbReference type="ChEBI" id="CHEBI:57692"/>
        <dbReference type="ChEBI" id="CHEBI:58307"/>
        <dbReference type="ChEBI" id="CHEBI:71412"/>
    </reaction>
    <physiologicalReaction direction="left-to-right" evidence="16">
        <dbReference type="Rhea" id="RHEA:47241"/>
    </physiologicalReaction>
</comment>
<evidence type="ECO:0000256" key="4">
    <source>
        <dbReference type="ARBA" id="ARBA00022553"/>
    </source>
</evidence>
<dbReference type="GO" id="GO:0050660">
    <property type="term" value="F:flavin adenine dinucleotide binding"/>
    <property type="evidence" value="ECO:0007669"/>
    <property type="project" value="InterPro"/>
</dbReference>
<proteinExistence type="inferred from homology"/>
<dbReference type="Pfam" id="PF02771">
    <property type="entry name" value="Acyl-CoA_dh_N"/>
    <property type="match status" value="1"/>
</dbReference>
<comment type="catalytic activity">
    <reaction evidence="15">
        <text>eicosanoyl-CoA + oxidized [electron-transfer flavoprotein] + H(+) = (2E)-eicosenoyl-CoA + reduced [electron-transfer flavoprotein]</text>
        <dbReference type="Rhea" id="RHEA:47236"/>
        <dbReference type="Rhea" id="RHEA-COMP:10685"/>
        <dbReference type="Rhea" id="RHEA-COMP:10686"/>
        <dbReference type="ChEBI" id="CHEBI:15378"/>
        <dbReference type="ChEBI" id="CHEBI:57380"/>
        <dbReference type="ChEBI" id="CHEBI:57692"/>
        <dbReference type="ChEBI" id="CHEBI:58307"/>
        <dbReference type="ChEBI" id="CHEBI:74691"/>
    </reaction>
    <physiologicalReaction direction="left-to-right" evidence="15">
        <dbReference type="Rhea" id="RHEA:47237"/>
    </physiologicalReaction>
</comment>
<dbReference type="InterPro" id="IPR049448">
    <property type="entry name" value="ACAD9/ACADV-like_C"/>
</dbReference>
<dbReference type="AlphaFoldDB" id="A0A6B0VDG9"/>
<evidence type="ECO:0000259" key="20">
    <source>
        <dbReference type="Pfam" id="PF02771"/>
    </source>
</evidence>
<comment type="cofactor">
    <cofactor evidence="1 17">
        <name>FAD</name>
        <dbReference type="ChEBI" id="CHEBI:57692"/>
    </cofactor>
</comment>
<evidence type="ECO:0000256" key="8">
    <source>
        <dbReference type="ARBA" id="ARBA00022946"/>
    </source>
</evidence>
<evidence type="ECO:0000256" key="13">
    <source>
        <dbReference type="ARBA" id="ARBA00047916"/>
    </source>
</evidence>
<sequence length="656" mass="72879">MSHLLKHAFKSGRGAAILVRQRGRTLVFCRHASQGSHMDVPITEERPLELTPTKTKVKKEPFVKNLFVGKFDKSMLVYPEVLNNERLKELESMADAVRKYFDENVDTPKIDREKQIPPEVLEGFKSLGLFGLQVPSDYGGLDLTATEYARICEVTGRDGSIGVTLAAHNSIGLKAILLCGNEEQKAKYLPKLATGEHIAAFCLTEPSSGSDAASIQMTATLSSDKKFYHLNGSKIYISNGGIADVMTVFAKVKVDMPDRKKEGVVTAFIVERGFGGVTSGPPEDKLGIRGSNTTSVFFDNTPVPVENVLLGVGDGFKIAMNVLNNGRFGMGAAIAGGLRDLISLTADYAVNRVQFEKPLSEFHMIKDKVSEMTAQLYAIESMVYVSSAILDVVEEPDCALECAIVKVFSSEAALNVVSECLQIHGGSGFMRSLPLEQYYRDMRILSIFEGTNEILRLFIALMGVQHTGRALGDLITKLRNPMAHPFLVLQKVWENRRDVADRPIMDLDLYTSLHPSLKFQSHLLFAVSSQAEADTLEYCVKRLKFCVEVCLERFGREIVEYQMVLSNLADMVIDIYAMSCVLARASRSYCIGLRNADHELDIATAFCHDAKRRIKLKEDEINDEVVGVVNMRKRDVANRVFKEKMYAAVHPLTKNY</sequence>
<dbReference type="FunFam" id="1.20.140.10:FF:000008">
    <property type="entry name" value="acyl-CoA dehydrogenase family member 9, mitochondrial"/>
    <property type="match status" value="1"/>
</dbReference>
<evidence type="ECO:0000256" key="14">
    <source>
        <dbReference type="ARBA" id="ARBA00049038"/>
    </source>
</evidence>
<keyword evidence="4" id="KW-0597">Phosphoprotein</keyword>
<keyword evidence="9" id="KW-0007">Acetylation</keyword>
<evidence type="ECO:0000256" key="15">
    <source>
        <dbReference type="ARBA" id="ARBA00049140"/>
    </source>
</evidence>
<name>A0A6B0VDG9_IXORI</name>
<dbReference type="Pfam" id="PF21343">
    <property type="entry name" value="ACAD9-ACADV_C"/>
    <property type="match status" value="1"/>
</dbReference>
<dbReference type="GO" id="GO:0006631">
    <property type="term" value="P:fatty acid metabolic process"/>
    <property type="evidence" value="ECO:0007669"/>
    <property type="project" value="UniProtKB-ARBA"/>
</dbReference>
<dbReference type="InterPro" id="IPR037069">
    <property type="entry name" value="AcylCoA_DH/ox_N_sf"/>
</dbReference>
<evidence type="ECO:0000256" key="3">
    <source>
        <dbReference type="ARBA" id="ARBA00009347"/>
    </source>
</evidence>
<evidence type="ECO:0000259" key="21">
    <source>
        <dbReference type="Pfam" id="PF21343"/>
    </source>
</evidence>
<feature type="domain" description="ACAD9/ACADV-like C-terminal" evidence="21">
    <location>
        <begin position="531"/>
        <end position="644"/>
    </location>
</feature>
<evidence type="ECO:0000256" key="16">
    <source>
        <dbReference type="ARBA" id="ARBA00049224"/>
    </source>
</evidence>
<dbReference type="PROSITE" id="PS00072">
    <property type="entry name" value="ACYL_COA_DH_1"/>
    <property type="match status" value="1"/>
</dbReference>
<comment type="catalytic activity">
    <reaction evidence="13">
        <text>oxidized [electron-transfer flavoprotein] + hexadecanoyl-CoA + H(+) = (2E)-hexadecenoyl-CoA + reduced [electron-transfer flavoprotein]</text>
        <dbReference type="Rhea" id="RHEA:43448"/>
        <dbReference type="Rhea" id="RHEA-COMP:10685"/>
        <dbReference type="Rhea" id="RHEA-COMP:10686"/>
        <dbReference type="ChEBI" id="CHEBI:15378"/>
        <dbReference type="ChEBI" id="CHEBI:57379"/>
        <dbReference type="ChEBI" id="CHEBI:57692"/>
        <dbReference type="ChEBI" id="CHEBI:58307"/>
        <dbReference type="ChEBI" id="CHEBI:61526"/>
    </reaction>
    <physiologicalReaction direction="left-to-right" evidence="13">
        <dbReference type="Rhea" id="RHEA:43449"/>
    </physiologicalReaction>
</comment>
<dbReference type="InterPro" id="IPR013786">
    <property type="entry name" value="AcylCoA_DH/ox_N"/>
</dbReference>
<dbReference type="InterPro" id="IPR046373">
    <property type="entry name" value="Acyl-CoA_Oxase/DH_mid-dom_sf"/>
</dbReference>
<dbReference type="SUPFAM" id="SSF56645">
    <property type="entry name" value="Acyl-CoA dehydrogenase NM domain-like"/>
    <property type="match status" value="1"/>
</dbReference>
<keyword evidence="5 17" id="KW-0285">Flavoprotein</keyword>
<keyword evidence="7 17" id="KW-0274">FAD</keyword>
<dbReference type="Pfam" id="PF00441">
    <property type="entry name" value="Acyl-CoA_dh_1"/>
    <property type="match status" value="1"/>
</dbReference>
<feature type="domain" description="Acyl-CoA dehydrogenase/oxidase N-terminal" evidence="20">
    <location>
        <begin position="89"/>
        <end position="196"/>
    </location>
</feature>
<dbReference type="PANTHER" id="PTHR43884">
    <property type="entry name" value="ACYL-COA DEHYDROGENASE"/>
    <property type="match status" value="1"/>
</dbReference>